<organism evidence="2">
    <name type="scientific">marine metagenome</name>
    <dbReference type="NCBI Taxonomy" id="408172"/>
    <lineage>
        <taxon>unclassified sequences</taxon>
        <taxon>metagenomes</taxon>
        <taxon>ecological metagenomes</taxon>
    </lineage>
</organism>
<accession>A0A381WXK2</accession>
<protein>
    <submittedName>
        <fullName evidence="2">Uncharacterized protein</fullName>
    </submittedName>
</protein>
<reference evidence="2" key="1">
    <citation type="submission" date="2018-05" db="EMBL/GenBank/DDBJ databases">
        <authorList>
            <person name="Lanie J.A."/>
            <person name="Ng W.-L."/>
            <person name="Kazmierczak K.M."/>
            <person name="Andrzejewski T.M."/>
            <person name="Davidsen T.M."/>
            <person name="Wayne K.J."/>
            <person name="Tettelin H."/>
            <person name="Glass J.I."/>
            <person name="Rusch D."/>
            <person name="Podicherti R."/>
            <person name="Tsui H.-C.T."/>
            <person name="Winkler M.E."/>
        </authorList>
    </citation>
    <scope>NUCLEOTIDE SEQUENCE</scope>
</reference>
<feature type="transmembrane region" description="Helical" evidence="1">
    <location>
        <begin position="90"/>
        <end position="109"/>
    </location>
</feature>
<keyword evidence="1" id="KW-0812">Transmembrane</keyword>
<proteinExistence type="predicted"/>
<dbReference type="EMBL" id="UINC01013063">
    <property type="protein sequence ID" value="SVA56663.1"/>
    <property type="molecule type" value="Genomic_DNA"/>
</dbReference>
<evidence type="ECO:0000313" key="2">
    <source>
        <dbReference type="EMBL" id="SVA56663.1"/>
    </source>
</evidence>
<dbReference type="AlphaFoldDB" id="A0A381WXK2"/>
<keyword evidence="1" id="KW-0472">Membrane</keyword>
<name>A0A381WXK2_9ZZZZ</name>
<gene>
    <name evidence="2" type="ORF">METZ01_LOCUS109517</name>
</gene>
<evidence type="ECO:0000256" key="1">
    <source>
        <dbReference type="SAM" id="Phobius"/>
    </source>
</evidence>
<keyword evidence="1" id="KW-1133">Transmembrane helix</keyword>
<sequence length="110" mass="12561">MANKSLEDIFGDQYPKLPEQLMKAGITTLALLNQKVFNENETYFFEVLGYDMKDNDRIMNILRMENTEDVLESFIVSSVDSRFGSDALKAIFLLFIGLVVILVFIISLIN</sequence>